<name>A0A177NLT8_9GAMM</name>
<dbReference type="EMBL" id="LUUI01000076">
    <property type="protein sequence ID" value="OAI18802.1"/>
    <property type="molecule type" value="Genomic_DNA"/>
</dbReference>
<proteinExistence type="predicted"/>
<comment type="caution">
    <text evidence="1">The sequence shown here is derived from an EMBL/GenBank/DDBJ whole genome shotgun (WGS) entry which is preliminary data.</text>
</comment>
<dbReference type="AlphaFoldDB" id="A0A177NLT8"/>
<keyword evidence="2" id="KW-1185">Reference proteome</keyword>
<gene>
    <name evidence="1" type="ORF">A1359_04345</name>
</gene>
<reference evidence="1 2" key="1">
    <citation type="submission" date="2016-03" db="EMBL/GenBank/DDBJ databases">
        <authorList>
            <person name="Ploux O."/>
        </authorList>
    </citation>
    <scope>NUCLEOTIDE SEQUENCE [LARGE SCALE GENOMIC DNA]</scope>
    <source>
        <strain evidence="1 2">R-45370</strain>
    </source>
</reference>
<dbReference type="RefSeq" id="WP_066978882.1">
    <property type="nucleotide sequence ID" value="NZ_LUUI01000076.1"/>
</dbReference>
<evidence type="ECO:0000313" key="1">
    <source>
        <dbReference type="EMBL" id="OAI18802.1"/>
    </source>
</evidence>
<evidence type="ECO:0000313" key="2">
    <source>
        <dbReference type="Proteomes" id="UP000078476"/>
    </source>
</evidence>
<dbReference type="Proteomes" id="UP000078476">
    <property type="component" value="Unassembled WGS sequence"/>
</dbReference>
<sequence length="315" mass="34030">MSNSLNTMVNPQLDNSLLESLTSAVLRRINIAQIASMQGRAKSVNIDAVTFEDTNVEQVNIENLSTNIKCGAAILRNVRMILELHYKVNWSYDLKWLGSNSGIKELGSKAKPIPLHDIHIPALQDIALDIPQAEIEDIDAEIQPVTNFSLGGIGFEDLAINNTNLPSDGFSLSGMGFKSFKLDTFGVPASDSEDLTISQFTPDNRVSLPTISVSGINIPSVAIDDVVSDGAVSIMDIQPEEFEAPVFKIGEYFKAYFIVTPVLHFQIGELVLSDLKASASIGSVSVERASSGIVAKGIKLDGLILNELTVNQVKV</sequence>
<protein>
    <submittedName>
        <fullName evidence="1">Uncharacterized protein</fullName>
    </submittedName>
</protein>
<organism evidence="1 2">
    <name type="scientific">Methylomonas lenta</name>
    <dbReference type="NCBI Taxonomy" id="980561"/>
    <lineage>
        <taxon>Bacteria</taxon>
        <taxon>Pseudomonadati</taxon>
        <taxon>Pseudomonadota</taxon>
        <taxon>Gammaproteobacteria</taxon>
        <taxon>Methylococcales</taxon>
        <taxon>Methylococcaceae</taxon>
        <taxon>Methylomonas</taxon>
    </lineage>
</organism>
<accession>A0A177NLT8</accession>
<dbReference type="STRING" id="980561.A1359_04345"/>